<name>A0A1Y2HVE2_9FUNG</name>
<dbReference type="STRING" id="765915.A0A1Y2HVE2"/>
<reference evidence="3 4" key="1">
    <citation type="submission" date="2016-07" db="EMBL/GenBank/DDBJ databases">
        <title>Pervasive Adenine N6-methylation of Active Genes in Fungi.</title>
        <authorList>
            <consortium name="DOE Joint Genome Institute"/>
            <person name="Mondo S.J."/>
            <person name="Dannebaum R.O."/>
            <person name="Kuo R.C."/>
            <person name="Labutti K."/>
            <person name="Haridas S."/>
            <person name="Kuo A."/>
            <person name="Salamov A."/>
            <person name="Ahrendt S.R."/>
            <person name="Lipzen A."/>
            <person name="Sullivan W."/>
            <person name="Andreopoulos W.B."/>
            <person name="Clum A."/>
            <person name="Lindquist E."/>
            <person name="Daum C."/>
            <person name="Ramamoorthy G.K."/>
            <person name="Gryganskyi A."/>
            <person name="Culley D."/>
            <person name="Magnuson J.K."/>
            <person name="James T.Y."/>
            <person name="O'Malley M.A."/>
            <person name="Stajich J.E."/>
            <person name="Spatafora J.W."/>
            <person name="Visel A."/>
            <person name="Grigoriev I.V."/>
        </authorList>
    </citation>
    <scope>NUCLEOTIDE SEQUENCE [LARGE SCALE GENOMIC DNA]</scope>
    <source>
        <strain evidence="3 4">PL171</strain>
    </source>
</reference>
<dbReference type="Pfam" id="PF01926">
    <property type="entry name" value="MMR_HSR1"/>
    <property type="match status" value="1"/>
</dbReference>
<dbReference type="GO" id="GO:0005739">
    <property type="term" value="C:mitochondrion"/>
    <property type="evidence" value="ECO:0007669"/>
    <property type="project" value="TreeGrafter"/>
</dbReference>
<evidence type="ECO:0000313" key="3">
    <source>
        <dbReference type="EMBL" id="ORZ37102.1"/>
    </source>
</evidence>
<evidence type="ECO:0000259" key="2">
    <source>
        <dbReference type="Pfam" id="PF01926"/>
    </source>
</evidence>
<dbReference type="Proteomes" id="UP000193411">
    <property type="component" value="Unassembled WGS sequence"/>
</dbReference>
<accession>A0A1Y2HVE2</accession>
<dbReference type="AlphaFoldDB" id="A0A1Y2HVE2"/>
<feature type="region of interest" description="Disordered" evidence="1">
    <location>
        <begin position="85"/>
        <end position="106"/>
    </location>
</feature>
<dbReference type="InterPro" id="IPR052279">
    <property type="entry name" value="EngB_GTPase"/>
</dbReference>
<dbReference type="GO" id="GO:0005525">
    <property type="term" value="F:GTP binding"/>
    <property type="evidence" value="ECO:0007669"/>
    <property type="project" value="InterPro"/>
</dbReference>
<dbReference type="SUPFAM" id="SSF52540">
    <property type="entry name" value="P-loop containing nucleoside triphosphate hydrolases"/>
    <property type="match status" value="1"/>
</dbReference>
<dbReference type="PANTHER" id="PTHR46498">
    <property type="entry name" value="GTP-BINDING PROTEIN 8"/>
    <property type="match status" value="1"/>
</dbReference>
<feature type="domain" description="G" evidence="2">
    <location>
        <begin position="166"/>
        <end position="273"/>
    </location>
</feature>
<organism evidence="3 4">
    <name type="scientific">Catenaria anguillulae PL171</name>
    <dbReference type="NCBI Taxonomy" id="765915"/>
    <lineage>
        <taxon>Eukaryota</taxon>
        <taxon>Fungi</taxon>
        <taxon>Fungi incertae sedis</taxon>
        <taxon>Blastocladiomycota</taxon>
        <taxon>Blastocladiomycetes</taxon>
        <taxon>Blastocladiales</taxon>
        <taxon>Catenariaceae</taxon>
        <taxon>Catenaria</taxon>
    </lineage>
</organism>
<evidence type="ECO:0000313" key="4">
    <source>
        <dbReference type="Proteomes" id="UP000193411"/>
    </source>
</evidence>
<dbReference type="EMBL" id="MCFL01000014">
    <property type="protein sequence ID" value="ORZ37102.1"/>
    <property type="molecule type" value="Genomic_DNA"/>
</dbReference>
<dbReference type="Gene3D" id="3.40.50.300">
    <property type="entry name" value="P-loop containing nucleotide triphosphate hydrolases"/>
    <property type="match status" value="1"/>
</dbReference>
<dbReference type="OrthoDB" id="391988at2759"/>
<evidence type="ECO:0000256" key="1">
    <source>
        <dbReference type="SAM" id="MobiDB-lite"/>
    </source>
</evidence>
<gene>
    <name evidence="3" type="ORF">BCR44DRAFT_1431451</name>
</gene>
<proteinExistence type="predicted"/>
<comment type="caution">
    <text evidence="3">The sequence shown here is derived from an EMBL/GenBank/DDBJ whole genome shotgun (WGS) entry which is preliminary data.</text>
</comment>
<keyword evidence="4" id="KW-1185">Reference proteome</keyword>
<dbReference type="InterPro" id="IPR027417">
    <property type="entry name" value="P-loop_NTPase"/>
</dbReference>
<dbReference type="PANTHER" id="PTHR46498:SF1">
    <property type="entry name" value="GTP-BINDING PROTEIN 8"/>
    <property type="match status" value="1"/>
</dbReference>
<sequence length="409" mass="45615">MYQSLHAIKQNAANSRSMRQLSSSCLSLARRSPTIQKLPQANTGNDPHPHPPPLLLAPILSHDQHLCRQFRPETFVQTPNSTMITRHHQVHPDRPKRPQRPPITPVPHNPDLDLHHLVTTQQRTPSQSHLDAAQFFFRSFPPKLVHSLHRFSRESKIPSLGNYPESSLLNAMTIKPMGTTSSKAARTSQRPGSTQTVNFYNVGDRLTLVDMMGYGIGSRKEWGAAIEGYLSNRSELKHVFWLLPAHPSHPDEFDLAIRDLLLSLNVPHTVVLTQIDRIPSTNAFLRVLDNVHRQIVDPMGGFCSSVLPTASVDKFVPQWDAARLGTGMVAKELRKVMAESNVIKVQQPGAAKPSTKGQPFTLSRPGVAHVQMQVLKAAGQDMEKWRIKMKRAGMGGVKKRLRTASPVFA</sequence>
<dbReference type="InterPro" id="IPR006073">
    <property type="entry name" value="GTP-bd"/>
</dbReference>
<protein>
    <recommendedName>
        <fullName evidence="2">G domain-containing protein</fullName>
    </recommendedName>
</protein>